<proteinExistence type="predicted"/>
<sequence>MYCTVVIFSLTHSQTPSLVGQALETRDRTPDISVGETETTYKMATFEETATGTKGEDDMEYSKFSLRRMEPAIQKFLKVVQIDLGRLHSHKLNMERVEDGDLDSFDRKIEPVKNTALRSLAEFLPLCQKSEKQDQSSSDSSPEGEVHILGQGQGQTSTPEGEGEIKEPLLQTQLNERPENTEVAQSWEALQE</sequence>
<evidence type="ECO:0000313" key="2">
    <source>
        <dbReference type="EMBL" id="WAR10711.1"/>
    </source>
</evidence>
<accession>A0ABY7EPH7</accession>
<gene>
    <name evidence="2" type="ORF">MAR_035787</name>
</gene>
<keyword evidence="3" id="KW-1185">Reference proteome</keyword>
<name>A0ABY7EPH7_MYAAR</name>
<reference evidence="2" key="1">
    <citation type="submission" date="2022-11" db="EMBL/GenBank/DDBJ databases">
        <title>Centuries of genome instability and evolution in soft-shell clam transmissible cancer (bioRxiv).</title>
        <authorList>
            <person name="Hart S.F.M."/>
            <person name="Yonemitsu M.A."/>
            <person name="Giersch R.M."/>
            <person name="Beal B.F."/>
            <person name="Arriagada G."/>
            <person name="Davis B.W."/>
            <person name="Ostrander E.A."/>
            <person name="Goff S.P."/>
            <person name="Metzger M.J."/>
        </authorList>
    </citation>
    <scope>NUCLEOTIDE SEQUENCE</scope>
    <source>
        <strain evidence="2">MELC-2E11</strain>
        <tissue evidence="2">Siphon/mantle</tissue>
    </source>
</reference>
<feature type="non-terminal residue" evidence="2">
    <location>
        <position position="192"/>
    </location>
</feature>
<organism evidence="2 3">
    <name type="scientific">Mya arenaria</name>
    <name type="common">Soft-shell clam</name>
    <dbReference type="NCBI Taxonomy" id="6604"/>
    <lineage>
        <taxon>Eukaryota</taxon>
        <taxon>Metazoa</taxon>
        <taxon>Spiralia</taxon>
        <taxon>Lophotrochozoa</taxon>
        <taxon>Mollusca</taxon>
        <taxon>Bivalvia</taxon>
        <taxon>Autobranchia</taxon>
        <taxon>Heteroconchia</taxon>
        <taxon>Euheterodonta</taxon>
        <taxon>Imparidentia</taxon>
        <taxon>Neoheterodontei</taxon>
        <taxon>Myida</taxon>
        <taxon>Myoidea</taxon>
        <taxon>Myidae</taxon>
        <taxon>Mya</taxon>
    </lineage>
</organism>
<protein>
    <submittedName>
        <fullName evidence="2">Uncharacterized protein</fullName>
    </submittedName>
</protein>
<feature type="region of interest" description="Disordered" evidence="1">
    <location>
        <begin position="128"/>
        <end position="192"/>
    </location>
</feature>
<dbReference type="Proteomes" id="UP001164746">
    <property type="component" value="Chromosome 7"/>
</dbReference>
<dbReference type="EMBL" id="CP111018">
    <property type="protein sequence ID" value="WAR10711.1"/>
    <property type="molecule type" value="Genomic_DNA"/>
</dbReference>
<evidence type="ECO:0000256" key="1">
    <source>
        <dbReference type="SAM" id="MobiDB-lite"/>
    </source>
</evidence>
<evidence type="ECO:0000313" key="3">
    <source>
        <dbReference type="Proteomes" id="UP001164746"/>
    </source>
</evidence>